<dbReference type="Pfam" id="PF01894">
    <property type="entry name" value="YjbQ"/>
    <property type="match status" value="1"/>
</dbReference>
<gene>
    <name evidence="2" type="ORF">ACFODZ_16575</name>
</gene>
<keyword evidence="3" id="KW-1185">Reference proteome</keyword>
<dbReference type="Proteomes" id="UP001595533">
    <property type="component" value="Unassembled WGS sequence"/>
</dbReference>
<dbReference type="Gene3D" id="2.60.120.460">
    <property type="entry name" value="YjbQ-like"/>
    <property type="match status" value="1"/>
</dbReference>
<protein>
    <submittedName>
        <fullName evidence="2">Secondary thiamine-phosphate synthase enzyme YjbQ</fullName>
    </submittedName>
</protein>
<dbReference type="PANTHER" id="PTHR30615:SF8">
    <property type="entry name" value="UPF0047 PROTEIN C4A8.02C"/>
    <property type="match status" value="1"/>
</dbReference>
<comment type="caution">
    <text evidence="2">The sequence shown here is derived from an EMBL/GenBank/DDBJ whole genome shotgun (WGS) entry which is preliminary data.</text>
</comment>
<proteinExistence type="inferred from homology"/>
<evidence type="ECO:0000313" key="3">
    <source>
        <dbReference type="Proteomes" id="UP001595533"/>
    </source>
</evidence>
<dbReference type="InterPro" id="IPR035917">
    <property type="entry name" value="YjbQ-like_sf"/>
</dbReference>
<evidence type="ECO:0000313" key="2">
    <source>
        <dbReference type="EMBL" id="MFC3195871.1"/>
    </source>
</evidence>
<organism evidence="2 3">
    <name type="scientific">Marinicella sediminis</name>
    <dbReference type="NCBI Taxonomy" id="1792834"/>
    <lineage>
        <taxon>Bacteria</taxon>
        <taxon>Pseudomonadati</taxon>
        <taxon>Pseudomonadota</taxon>
        <taxon>Gammaproteobacteria</taxon>
        <taxon>Lysobacterales</taxon>
        <taxon>Marinicellaceae</taxon>
        <taxon>Marinicella</taxon>
    </lineage>
</organism>
<dbReference type="PANTHER" id="PTHR30615">
    <property type="entry name" value="UNCHARACTERIZED PROTEIN YJBQ-RELATED"/>
    <property type="match status" value="1"/>
</dbReference>
<dbReference type="NCBIfam" id="TIGR00149">
    <property type="entry name" value="TIGR00149_YjbQ"/>
    <property type="match status" value="1"/>
</dbReference>
<evidence type="ECO:0000256" key="1">
    <source>
        <dbReference type="ARBA" id="ARBA00005534"/>
    </source>
</evidence>
<reference evidence="3" key="1">
    <citation type="journal article" date="2019" name="Int. J. Syst. Evol. Microbiol.">
        <title>The Global Catalogue of Microorganisms (GCM) 10K type strain sequencing project: providing services to taxonomists for standard genome sequencing and annotation.</title>
        <authorList>
            <consortium name="The Broad Institute Genomics Platform"/>
            <consortium name="The Broad Institute Genome Sequencing Center for Infectious Disease"/>
            <person name="Wu L."/>
            <person name="Ma J."/>
        </authorList>
    </citation>
    <scope>NUCLEOTIDE SEQUENCE [LARGE SCALE GENOMIC DNA]</scope>
    <source>
        <strain evidence="3">KCTC 42953</strain>
    </source>
</reference>
<dbReference type="PIRSF" id="PIRSF004681">
    <property type="entry name" value="UCP004681"/>
    <property type="match status" value="1"/>
</dbReference>
<sequence>MKQFNLLIQTPGRGYYLITKEITDAIGDDVGIIDVGLLHVFLKHTSASLTINENADPTVRDDFKNFEEELVRRDFPFTHDYEGPDDCPAHIKSSLFGCELTIPISNGKLALGTWQGVYLCEHRDSTQNRNLLITLNN</sequence>
<comment type="similarity">
    <text evidence="1">Belongs to the UPF0047 family.</text>
</comment>
<dbReference type="SUPFAM" id="SSF111038">
    <property type="entry name" value="YjbQ-like"/>
    <property type="match status" value="1"/>
</dbReference>
<dbReference type="InterPro" id="IPR001602">
    <property type="entry name" value="UPF0047_YjbQ-like"/>
</dbReference>
<name>A0ABV7JCS1_9GAMM</name>
<dbReference type="RefSeq" id="WP_077412959.1">
    <property type="nucleotide sequence ID" value="NZ_JBHRTS010000010.1"/>
</dbReference>
<dbReference type="EMBL" id="JBHRTS010000010">
    <property type="protein sequence ID" value="MFC3195871.1"/>
    <property type="molecule type" value="Genomic_DNA"/>
</dbReference>
<accession>A0ABV7JCS1</accession>